<keyword evidence="7" id="KW-0432">Leucine biosynthesis</keyword>
<sequence length="212" mass="23519">MQPFTVLESLGCALPAANVDTDQLIPARFMKEPRSVGYGQFLLYDVRHDEQGAPDPEFILHRAGANDAEVLVSRRNFGAGSSREAAVYALVDYGFRCVIAPSFGDIFASNSVNNGLLPAVVEEDDAERLLTALGDHPAEINVDLVEQRIRVAEVDVPFTVSPVWRTKLLNGWDDIDMTRQHEETITRFAKDYARKFSWASPQPPETNIISKG</sequence>
<dbReference type="InterPro" id="IPR004431">
    <property type="entry name" value="3-IsopropMal_deHydase_ssu"/>
</dbReference>
<keyword evidence="13" id="KW-1185">Reference proteome</keyword>
<dbReference type="NCBIfam" id="NF002458">
    <property type="entry name" value="PRK01641.1"/>
    <property type="match status" value="1"/>
</dbReference>
<evidence type="ECO:0000313" key="12">
    <source>
        <dbReference type="EMBL" id="RUR46618.1"/>
    </source>
</evidence>
<proteinExistence type="inferred from homology"/>
<organism evidence="12 13">
    <name type="scientific">Vreelandella populi</name>
    <dbReference type="NCBI Taxonomy" id="2498858"/>
    <lineage>
        <taxon>Bacteria</taxon>
        <taxon>Pseudomonadati</taxon>
        <taxon>Pseudomonadota</taxon>
        <taxon>Gammaproteobacteria</taxon>
        <taxon>Oceanospirillales</taxon>
        <taxon>Halomonadaceae</taxon>
        <taxon>Vreelandella</taxon>
    </lineage>
</organism>
<dbReference type="SUPFAM" id="SSF52016">
    <property type="entry name" value="LeuD/IlvD-like"/>
    <property type="match status" value="1"/>
</dbReference>
<dbReference type="OrthoDB" id="9777465at2"/>
<evidence type="ECO:0000256" key="3">
    <source>
        <dbReference type="ARBA" id="ARBA00004729"/>
    </source>
</evidence>
<accession>A0A3S0WNN1</accession>
<dbReference type="Proteomes" id="UP000286912">
    <property type="component" value="Unassembled WGS sequence"/>
</dbReference>
<dbReference type="InterPro" id="IPR015928">
    <property type="entry name" value="Aconitase/3IPM_dehydase_swvl"/>
</dbReference>
<evidence type="ECO:0000256" key="9">
    <source>
        <dbReference type="ARBA" id="ARBA00023239"/>
    </source>
</evidence>
<evidence type="ECO:0000256" key="6">
    <source>
        <dbReference type="ARBA" id="ARBA00011998"/>
    </source>
</evidence>
<evidence type="ECO:0000256" key="5">
    <source>
        <dbReference type="ARBA" id="ARBA00011271"/>
    </source>
</evidence>
<comment type="catalytic activity">
    <reaction evidence="1">
        <text>(2R,3S)-3-isopropylmalate = (2S)-2-isopropylmalate</text>
        <dbReference type="Rhea" id="RHEA:32287"/>
        <dbReference type="ChEBI" id="CHEBI:1178"/>
        <dbReference type="ChEBI" id="CHEBI:35121"/>
        <dbReference type="EC" id="4.2.1.33"/>
    </reaction>
</comment>
<gene>
    <name evidence="12" type="primary">leuD</name>
    <name evidence="12" type="ORF">ELY37_11750</name>
</gene>
<dbReference type="UniPathway" id="UPA00048">
    <property type="reaction ID" value="UER00071"/>
</dbReference>
<dbReference type="AlphaFoldDB" id="A0A3S0WNN1"/>
<protein>
    <recommendedName>
        <fullName evidence="6">3-isopropylmalate dehydratase</fullName>
        <ecNumber evidence="6">4.2.1.33</ecNumber>
    </recommendedName>
</protein>
<comment type="subunit">
    <text evidence="5">Heterodimer of LeuC and LeuD.</text>
</comment>
<evidence type="ECO:0000256" key="7">
    <source>
        <dbReference type="ARBA" id="ARBA00022430"/>
    </source>
</evidence>
<evidence type="ECO:0000313" key="13">
    <source>
        <dbReference type="Proteomes" id="UP000286912"/>
    </source>
</evidence>
<dbReference type="GO" id="GO:0009316">
    <property type="term" value="C:3-isopropylmalate dehydratase complex"/>
    <property type="evidence" value="ECO:0007669"/>
    <property type="project" value="InterPro"/>
</dbReference>
<dbReference type="CDD" id="cd01577">
    <property type="entry name" value="IPMI_Swivel"/>
    <property type="match status" value="1"/>
</dbReference>
<dbReference type="GO" id="GO:0009098">
    <property type="term" value="P:L-leucine biosynthetic process"/>
    <property type="evidence" value="ECO:0007669"/>
    <property type="project" value="UniProtKB-UniPathway"/>
</dbReference>
<evidence type="ECO:0000256" key="10">
    <source>
        <dbReference type="ARBA" id="ARBA00023304"/>
    </source>
</evidence>
<comment type="function">
    <text evidence="2">Catalyzes the isomerization between 2-isopropylmalate and 3-isopropylmalate, via the formation of 2-isopropylmaleate.</text>
</comment>
<dbReference type="Gene3D" id="3.20.19.10">
    <property type="entry name" value="Aconitase, domain 4"/>
    <property type="match status" value="1"/>
</dbReference>
<reference evidence="12 13" key="1">
    <citation type="submission" date="2018-12" db="EMBL/GenBank/DDBJ databases">
        <title>three novel Halomonas strain isolated from plants.</title>
        <authorList>
            <person name="Sun C."/>
        </authorList>
    </citation>
    <scope>NUCLEOTIDE SEQUENCE [LARGE SCALE GENOMIC DNA]</scope>
    <source>
        <strain evidence="12 13">RC</strain>
    </source>
</reference>
<dbReference type="EMBL" id="RZHD01000005">
    <property type="protein sequence ID" value="RUR46618.1"/>
    <property type="molecule type" value="Genomic_DNA"/>
</dbReference>
<dbReference type="PANTHER" id="PTHR43345:SF5">
    <property type="entry name" value="3-ISOPROPYLMALATE DEHYDRATASE SMALL SUBUNIT"/>
    <property type="match status" value="1"/>
</dbReference>
<dbReference type="RefSeq" id="WP_126950683.1">
    <property type="nucleotide sequence ID" value="NZ_RZHD01000005.1"/>
</dbReference>
<comment type="pathway">
    <text evidence="3">Amino-acid biosynthesis; L-leucine biosynthesis; L-leucine from 3-methyl-2-oxobutanoate: step 2/4.</text>
</comment>
<evidence type="ECO:0000256" key="2">
    <source>
        <dbReference type="ARBA" id="ARBA00002695"/>
    </source>
</evidence>
<comment type="similarity">
    <text evidence="4">Belongs to the LeuD family. LeuD type 1 subfamily.</text>
</comment>
<dbReference type="GO" id="GO:0003861">
    <property type="term" value="F:3-isopropylmalate dehydratase activity"/>
    <property type="evidence" value="ECO:0007669"/>
    <property type="project" value="UniProtKB-EC"/>
</dbReference>
<dbReference type="EC" id="4.2.1.33" evidence="6"/>
<evidence type="ECO:0000256" key="1">
    <source>
        <dbReference type="ARBA" id="ARBA00000491"/>
    </source>
</evidence>
<evidence type="ECO:0000256" key="8">
    <source>
        <dbReference type="ARBA" id="ARBA00022605"/>
    </source>
</evidence>
<dbReference type="InterPro" id="IPR033940">
    <property type="entry name" value="IPMI_Swivel"/>
</dbReference>
<name>A0A3S0WNN1_9GAMM</name>
<dbReference type="InterPro" id="IPR050075">
    <property type="entry name" value="LeuD"/>
</dbReference>
<dbReference type="InterPro" id="IPR000573">
    <property type="entry name" value="AconitaseA/IPMdHydase_ssu_swvl"/>
</dbReference>
<keyword evidence="8" id="KW-0028">Amino-acid biosynthesis</keyword>
<keyword evidence="10" id="KW-0100">Branched-chain amino acid biosynthesis</keyword>
<keyword evidence="9 12" id="KW-0456">Lyase</keyword>
<evidence type="ECO:0000259" key="11">
    <source>
        <dbReference type="Pfam" id="PF00694"/>
    </source>
</evidence>
<feature type="domain" description="Aconitase A/isopropylmalate dehydratase small subunit swivel" evidence="11">
    <location>
        <begin position="2"/>
        <end position="121"/>
    </location>
</feature>
<dbReference type="Pfam" id="PF00694">
    <property type="entry name" value="Aconitase_C"/>
    <property type="match status" value="1"/>
</dbReference>
<dbReference type="PANTHER" id="PTHR43345">
    <property type="entry name" value="3-ISOPROPYLMALATE DEHYDRATASE SMALL SUBUNIT 2-RELATED-RELATED"/>
    <property type="match status" value="1"/>
</dbReference>
<evidence type="ECO:0000256" key="4">
    <source>
        <dbReference type="ARBA" id="ARBA00009845"/>
    </source>
</evidence>
<dbReference type="NCBIfam" id="TIGR00171">
    <property type="entry name" value="leuD"/>
    <property type="match status" value="1"/>
</dbReference>
<comment type="caution">
    <text evidence="12">The sequence shown here is derived from an EMBL/GenBank/DDBJ whole genome shotgun (WGS) entry which is preliminary data.</text>
</comment>